<dbReference type="AlphaFoldDB" id="A0A7K3RRC8"/>
<organism evidence="1 2">
    <name type="scientific">Streptomyces parvus</name>
    <dbReference type="NCBI Taxonomy" id="66428"/>
    <lineage>
        <taxon>Bacteria</taxon>
        <taxon>Bacillati</taxon>
        <taxon>Actinomycetota</taxon>
        <taxon>Actinomycetes</taxon>
        <taxon>Kitasatosporales</taxon>
        <taxon>Streptomycetaceae</taxon>
        <taxon>Streptomyces</taxon>
    </lineage>
</organism>
<name>A0A7K3RRC8_9ACTN</name>
<proteinExistence type="predicted"/>
<feature type="non-terminal residue" evidence="1">
    <location>
        <position position="1"/>
    </location>
</feature>
<protein>
    <submittedName>
        <fullName evidence="1">Transcriptional regulator</fullName>
    </submittedName>
</protein>
<reference evidence="1 2" key="1">
    <citation type="submission" date="2020-01" db="EMBL/GenBank/DDBJ databases">
        <title>Insect and environment-associated Actinomycetes.</title>
        <authorList>
            <person name="Currrie C."/>
            <person name="Chevrette M."/>
            <person name="Carlson C."/>
            <person name="Stubbendieck R."/>
            <person name="Wendt-Pienkowski E."/>
        </authorList>
    </citation>
    <scope>NUCLEOTIDE SEQUENCE [LARGE SCALE GENOMIC DNA]</scope>
    <source>
        <strain evidence="1 2">SID7590</strain>
    </source>
</reference>
<accession>A0A7K3RRC8</accession>
<dbReference type="EMBL" id="JAAGMP010000290">
    <property type="protein sequence ID" value="NEC17766.1"/>
    <property type="molecule type" value="Genomic_DNA"/>
</dbReference>
<sequence length="80" mass="9006">LPETRARRRGIALVLLASAQVQQREVERACHTGTRAMELLSTVRSSRGAEYLDDLQQRLTPFGEEPAVREFGERLELQAA</sequence>
<evidence type="ECO:0000313" key="1">
    <source>
        <dbReference type="EMBL" id="NEC17766.1"/>
    </source>
</evidence>
<comment type="caution">
    <text evidence="1">The sequence shown here is derived from an EMBL/GenBank/DDBJ whole genome shotgun (WGS) entry which is preliminary data.</text>
</comment>
<dbReference type="Proteomes" id="UP000469670">
    <property type="component" value="Unassembled WGS sequence"/>
</dbReference>
<gene>
    <name evidence="1" type="ORF">G3I50_05740</name>
</gene>
<evidence type="ECO:0000313" key="2">
    <source>
        <dbReference type="Proteomes" id="UP000469670"/>
    </source>
</evidence>